<feature type="transmembrane region" description="Helical" evidence="1">
    <location>
        <begin position="21"/>
        <end position="44"/>
    </location>
</feature>
<reference evidence="2" key="1">
    <citation type="submission" date="2021-06" db="EMBL/GenBank/DDBJ databases">
        <title>Novel Mycoplasma species detected in California sea lions (Zalophus californianus) from the USA.</title>
        <authorList>
            <person name="Volokhov D.V."/>
            <person name="Furtak V.A."/>
            <person name="Zagorodnyaya T.A."/>
        </authorList>
    </citation>
    <scope>NUCLEOTIDE SEQUENCE [LARGE SCALE GENOMIC DNA]</scope>
    <source>
        <strain evidence="2">CSL 5346</strain>
    </source>
</reference>
<dbReference type="Proteomes" id="UP000718793">
    <property type="component" value="Unassembled WGS sequence"/>
</dbReference>
<name>A0ABS6DQW3_9MOLU</name>
<sequence length="51" mass="5991">MTFKTKEKIKKITRTIWSKKRLVFSFIVIVVGLAFVVLAFYGLLALPFKWN</sequence>
<comment type="caution">
    <text evidence="2">The sequence shown here is derived from an EMBL/GenBank/DDBJ whole genome shotgun (WGS) entry which is preliminary data.</text>
</comment>
<organism evidence="2 3">
    <name type="scientific">Mycoplasma zalophi</name>
    <dbReference type="NCBI Taxonomy" id="191287"/>
    <lineage>
        <taxon>Bacteria</taxon>
        <taxon>Bacillati</taxon>
        <taxon>Mycoplasmatota</taxon>
        <taxon>Mollicutes</taxon>
        <taxon>Mycoplasmataceae</taxon>
        <taxon>Mycoplasma</taxon>
    </lineage>
</organism>
<evidence type="ECO:0000256" key="1">
    <source>
        <dbReference type="SAM" id="Phobius"/>
    </source>
</evidence>
<evidence type="ECO:0000313" key="2">
    <source>
        <dbReference type="EMBL" id="MBU4692156.1"/>
    </source>
</evidence>
<proteinExistence type="predicted"/>
<keyword evidence="1" id="KW-0472">Membrane</keyword>
<accession>A0ABS6DQW3</accession>
<dbReference type="EMBL" id="JAHMHH010000001">
    <property type="protein sequence ID" value="MBU4692156.1"/>
    <property type="molecule type" value="Genomic_DNA"/>
</dbReference>
<keyword evidence="1" id="KW-1133">Transmembrane helix</keyword>
<dbReference type="RefSeq" id="WP_216488485.1">
    <property type="nucleotide sequence ID" value="NZ_JAHMHH010000001.1"/>
</dbReference>
<protein>
    <submittedName>
        <fullName evidence="2">Uncharacterized protein</fullName>
    </submittedName>
</protein>
<gene>
    <name evidence="2" type="ORF">KQ875_00900</name>
</gene>
<evidence type="ECO:0000313" key="3">
    <source>
        <dbReference type="Proteomes" id="UP000718793"/>
    </source>
</evidence>
<keyword evidence="3" id="KW-1185">Reference proteome</keyword>
<keyword evidence="1" id="KW-0812">Transmembrane</keyword>